<evidence type="ECO:0000256" key="1">
    <source>
        <dbReference type="ARBA" id="ARBA00013487"/>
    </source>
</evidence>
<sequence>MAGKGGRRRGGGRRIGGRRHGHGIGMRRGGVGHRRRYGGRGGGGAIRITGKAAIGAILLFLGIFLLIPGCVLFSTGIGGSFGGGTMIPGLVLLVLSGTAIISGLVICVIFKCVLNKETPTTTTVTPQGTVPATTSTAIVENEEQPRQVHITVNYVRKPGEPVPQPGQFLVGQPGMEGQYPVPMDPQGYPPQGYPPQGYPPQGYPPQGYPPPGTGDMAYPPPANSVPPPVTYGYEGNPGYPPPNGMMDTTAPPPPAYDTVTTQHQ</sequence>
<dbReference type="Pfam" id="PF02162">
    <property type="entry name" value="XYPPX"/>
    <property type="match status" value="2"/>
</dbReference>
<feature type="compositionally biased region" description="Basic residues" evidence="3">
    <location>
        <begin position="1"/>
        <end position="22"/>
    </location>
</feature>
<dbReference type="GeneID" id="100376667"/>
<evidence type="ECO:0000256" key="4">
    <source>
        <dbReference type="SAM" id="Phobius"/>
    </source>
</evidence>
<dbReference type="Proteomes" id="UP000694865">
    <property type="component" value="Unplaced"/>
</dbReference>
<evidence type="ECO:0000256" key="2">
    <source>
        <dbReference type="ARBA" id="ARBA00043946"/>
    </source>
</evidence>
<dbReference type="RefSeq" id="XP_002734281.1">
    <property type="nucleotide sequence ID" value="XM_002734235.2"/>
</dbReference>
<keyword evidence="4" id="KW-0812">Transmembrane</keyword>
<reference evidence="6" key="1">
    <citation type="submission" date="2025-08" db="UniProtKB">
        <authorList>
            <consortium name="RefSeq"/>
        </authorList>
    </citation>
    <scope>IDENTIFICATION</scope>
    <source>
        <tissue evidence="6">Testes</tissue>
    </source>
</reference>
<feature type="region of interest" description="Disordered" evidence="3">
    <location>
        <begin position="1"/>
        <end position="29"/>
    </location>
</feature>
<evidence type="ECO:0000256" key="3">
    <source>
        <dbReference type="SAM" id="MobiDB-lite"/>
    </source>
</evidence>
<proteinExistence type="predicted"/>
<keyword evidence="5" id="KW-1185">Reference proteome</keyword>
<accession>A0ABM0GP69</accession>
<dbReference type="PRINTS" id="PR00239">
    <property type="entry name" value="RHODOPSNTAIL"/>
</dbReference>
<name>A0ABM0GP69_SACKO</name>
<feature type="transmembrane region" description="Helical" evidence="4">
    <location>
        <begin position="86"/>
        <end position="110"/>
    </location>
</feature>
<comment type="subcellular location">
    <subcellularLocation>
        <location evidence="2">Cell projection</location>
        <location evidence="2">Rhabdomere membrane</location>
        <topology evidence="2">Multi-pass membrane protein</topology>
    </subcellularLocation>
</comment>
<keyword evidence="4" id="KW-0472">Membrane</keyword>
<organism evidence="5 6">
    <name type="scientific">Saccoglossus kowalevskii</name>
    <name type="common">Acorn worm</name>
    <dbReference type="NCBI Taxonomy" id="10224"/>
    <lineage>
        <taxon>Eukaryota</taxon>
        <taxon>Metazoa</taxon>
        <taxon>Hemichordata</taxon>
        <taxon>Enteropneusta</taxon>
        <taxon>Harrimaniidae</taxon>
        <taxon>Saccoglossus</taxon>
    </lineage>
</organism>
<keyword evidence="4" id="KW-1133">Transmembrane helix</keyword>
<evidence type="ECO:0000313" key="5">
    <source>
        <dbReference type="Proteomes" id="UP000694865"/>
    </source>
</evidence>
<gene>
    <name evidence="6" type="primary">LOC100376667</name>
</gene>
<feature type="region of interest" description="Disordered" evidence="3">
    <location>
        <begin position="175"/>
        <end position="264"/>
    </location>
</feature>
<evidence type="ECO:0000313" key="6">
    <source>
        <dbReference type="RefSeq" id="XP_002734281.1"/>
    </source>
</evidence>
<feature type="transmembrane region" description="Helical" evidence="4">
    <location>
        <begin position="52"/>
        <end position="74"/>
    </location>
</feature>
<feature type="compositionally biased region" description="Pro residues" evidence="3">
    <location>
        <begin position="187"/>
        <end position="229"/>
    </location>
</feature>
<protein>
    <recommendedName>
        <fullName evidence="1">Rhodopsin</fullName>
    </recommendedName>
</protein>
<dbReference type="InterPro" id="IPR006031">
    <property type="entry name" value="XYPPX"/>
</dbReference>